<dbReference type="Gramene" id="AET7Gv20280600.1">
    <property type="protein sequence ID" value="AET7Gv20280600.1"/>
    <property type="gene ID" value="AET7Gv20280600"/>
</dbReference>
<keyword evidence="1" id="KW-0732">Signal</keyword>
<organism evidence="2 3">
    <name type="scientific">Aegilops tauschii subsp. strangulata</name>
    <name type="common">Goatgrass</name>
    <dbReference type="NCBI Taxonomy" id="200361"/>
    <lineage>
        <taxon>Eukaryota</taxon>
        <taxon>Viridiplantae</taxon>
        <taxon>Streptophyta</taxon>
        <taxon>Embryophyta</taxon>
        <taxon>Tracheophyta</taxon>
        <taxon>Spermatophyta</taxon>
        <taxon>Magnoliopsida</taxon>
        <taxon>Liliopsida</taxon>
        <taxon>Poales</taxon>
        <taxon>Poaceae</taxon>
        <taxon>BOP clade</taxon>
        <taxon>Pooideae</taxon>
        <taxon>Triticodae</taxon>
        <taxon>Triticeae</taxon>
        <taxon>Triticinae</taxon>
        <taxon>Aegilops</taxon>
    </lineage>
</organism>
<feature type="chain" id="PRO_5042372818" description="Secreted protein" evidence="1">
    <location>
        <begin position="24"/>
        <end position="82"/>
    </location>
</feature>
<name>A0A453QQJ4_AEGTS</name>
<dbReference type="EnsemblPlants" id="AET7Gv20280600.1">
    <property type="protein sequence ID" value="AET7Gv20280600.1"/>
    <property type="gene ID" value="AET7Gv20280600"/>
</dbReference>
<evidence type="ECO:0000256" key="1">
    <source>
        <dbReference type="SAM" id="SignalP"/>
    </source>
</evidence>
<keyword evidence="3" id="KW-1185">Reference proteome</keyword>
<reference evidence="2" key="3">
    <citation type="journal article" date="2017" name="Nature">
        <title>Genome sequence of the progenitor of the wheat D genome Aegilops tauschii.</title>
        <authorList>
            <person name="Luo M.C."/>
            <person name="Gu Y.Q."/>
            <person name="Puiu D."/>
            <person name="Wang H."/>
            <person name="Twardziok S.O."/>
            <person name="Deal K.R."/>
            <person name="Huo N."/>
            <person name="Zhu T."/>
            <person name="Wang L."/>
            <person name="Wang Y."/>
            <person name="McGuire P.E."/>
            <person name="Liu S."/>
            <person name="Long H."/>
            <person name="Ramasamy R.K."/>
            <person name="Rodriguez J.C."/>
            <person name="Van S.L."/>
            <person name="Yuan L."/>
            <person name="Wang Z."/>
            <person name="Xia Z."/>
            <person name="Xiao L."/>
            <person name="Anderson O.D."/>
            <person name="Ouyang S."/>
            <person name="Liang Y."/>
            <person name="Zimin A.V."/>
            <person name="Pertea G."/>
            <person name="Qi P."/>
            <person name="Bennetzen J.L."/>
            <person name="Dai X."/>
            <person name="Dawson M.W."/>
            <person name="Muller H.G."/>
            <person name="Kugler K."/>
            <person name="Rivarola-Duarte L."/>
            <person name="Spannagl M."/>
            <person name="Mayer K.F.X."/>
            <person name="Lu F.H."/>
            <person name="Bevan M.W."/>
            <person name="Leroy P."/>
            <person name="Li P."/>
            <person name="You F.M."/>
            <person name="Sun Q."/>
            <person name="Liu Z."/>
            <person name="Lyons E."/>
            <person name="Wicker T."/>
            <person name="Salzberg S.L."/>
            <person name="Devos K.M."/>
            <person name="Dvorak J."/>
        </authorList>
    </citation>
    <scope>NUCLEOTIDE SEQUENCE [LARGE SCALE GENOMIC DNA]</scope>
    <source>
        <strain evidence="2">cv. AL8/78</strain>
    </source>
</reference>
<feature type="signal peptide" evidence="1">
    <location>
        <begin position="1"/>
        <end position="23"/>
    </location>
</feature>
<dbReference type="Proteomes" id="UP000015105">
    <property type="component" value="Chromosome 7D"/>
</dbReference>
<evidence type="ECO:0000313" key="2">
    <source>
        <dbReference type="EnsemblPlants" id="AET7Gv20280600.1"/>
    </source>
</evidence>
<proteinExistence type="predicted"/>
<protein>
    <recommendedName>
        <fullName evidence="4">Secreted protein</fullName>
    </recommendedName>
</protein>
<evidence type="ECO:0008006" key="4">
    <source>
        <dbReference type="Google" id="ProtNLM"/>
    </source>
</evidence>
<reference evidence="2" key="5">
    <citation type="journal article" date="2021" name="G3 (Bethesda)">
        <title>Aegilops tauschii genome assembly Aet v5.0 features greater sequence contiguity and improved annotation.</title>
        <authorList>
            <person name="Wang L."/>
            <person name="Zhu T."/>
            <person name="Rodriguez J.C."/>
            <person name="Deal K.R."/>
            <person name="Dubcovsky J."/>
            <person name="McGuire P.E."/>
            <person name="Lux T."/>
            <person name="Spannagl M."/>
            <person name="Mayer K.F.X."/>
            <person name="Baldrich P."/>
            <person name="Meyers B.C."/>
            <person name="Huo N."/>
            <person name="Gu Y.Q."/>
            <person name="Zhou H."/>
            <person name="Devos K.M."/>
            <person name="Bennetzen J.L."/>
            <person name="Unver T."/>
            <person name="Budak H."/>
            <person name="Gulick P.J."/>
            <person name="Galiba G."/>
            <person name="Kalapos B."/>
            <person name="Nelson D.R."/>
            <person name="Li P."/>
            <person name="You F.M."/>
            <person name="Luo M.C."/>
            <person name="Dvorak J."/>
        </authorList>
    </citation>
    <scope>NUCLEOTIDE SEQUENCE [LARGE SCALE GENOMIC DNA]</scope>
    <source>
        <strain evidence="2">cv. AL8/78</strain>
    </source>
</reference>
<reference evidence="3" key="2">
    <citation type="journal article" date="2017" name="Nat. Plants">
        <title>The Aegilops tauschii genome reveals multiple impacts of transposons.</title>
        <authorList>
            <person name="Zhao G."/>
            <person name="Zou C."/>
            <person name="Li K."/>
            <person name="Wang K."/>
            <person name="Li T."/>
            <person name="Gao L."/>
            <person name="Zhang X."/>
            <person name="Wang H."/>
            <person name="Yang Z."/>
            <person name="Liu X."/>
            <person name="Jiang W."/>
            <person name="Mao L."/>
            <person name="Kong X."/>
            <person name="Jiao Y."/>
            <person name="Jia J."/>
        </authorList>
    </citation>
    <scope>NUCLEOTIDE SEQUENCE [LARGE SCALE GENOMIC DNA]</scope>
    <source>
        <strain evidence="3">cv. AL8/78</strain>
    </source>
</reference>
<dbReference type="Gramene" id="AET7Gv20280600.4">
    <property type="protein sequence ID" value="AET7Gv20280600.4"/>
    <property type="gene ID" value="AET7Gv20280600"/>
</dbReference>
<dbReference type="EnsemblPlants" id="AET7Gv20280600.4">
    <property type="protein sequence ID" value="AET7Gv20280600.4"/>
    <property type="gene ID" value="AET7Gv20280600"/>
</dbReference>
<reference evidence="2" key="4">
    <citation type="submission" date="2019-03" db="UniProtKB">
        <authorList>
            <consortium name="EnsemblPlants"/>
        </authorList>
    </citation>
    <scope>IDENTIFICATION</scope>
</reference>
<accession>A0A453QQJ4</accession>
<sequence length="82" mass="9601">MEACTLFMMNCFLLLHMLSEMQHRICFQKCSTAFPLFSQDSYNKMLHSVRTICSTIFRNAAPHNALRCFVFLGLFKLLLMRS</sequence>
<reference evidence="3" key="1">
    <citation type="journal article" date="2014" name="Science">
        <title>Ancient hybridizations among the ancestral genomes of bread wheat.</title>
        <authorList>
            <consortium name="International Wheat Genome Sequencing Consortium,"/>
            <person name="Marcussen T."/>
            <person name="Sandve S.R."/>
            <person name="Heier L."/>
            <person name="Spannagl M."/>
            <person name="Pfeifer M."/>
            <person name="Jakobsen K.S."/>
            <person name="Wulff B.B."/>
            <person name="Steuernagel B."/>
            <person name="Mayer K.F."/>
            <person name="Olsen O.A."/>
        </authorList>
    </citation>
    <scope>NUCLEOTIDE SEQUENCE [LARGE SCALE GENOMIC DNA]</scope>
    <source>
        <strain evidence="3">cv. AL8/78</strain>
    </source>
</reference>
<evidence type="ECO:0000313" key="3">
    <source>
        <dbReference type="Proteomes" id="UP000015105"/>
    </source>
</evidence>
<dbReference type="AlphaFoldDB" id="A0A453QQJ4"/>